<accession>A0A0G4PTK2</accession>
<proteinExistence type="predicted"/>
<dbReference type="AlphaFoldDB" id="A0A0G4PTK2"/>
<protein>
    <submittedName>
        <fullName evidence="2">Str. FM013</fullName>
    </submittedName>
</protein>
<evidence type="ECO:0000256" key="1">
    <source>
        <dbReference type="SAM" id="MobiDB-lite"/>
    </source>
</evidence>
<dbReference type="EMBL" id="HG793172">
    <property type="protein sequence ID" value="CRL29743.1"/>
    <property type="molecule type" value="Genomic_DNA"/>
</dbReference>
<evidence type="ECO:0000313" key="2">
    <source>
        <dbReference type="EMBL" id="CRL29743.1"/>
    </source>
</evidence>
<organism evidence="2 3">
    <name type="scientific">Penicillium camemberti (strain FM 013)</name>
    <dbReference type="NCBI Taxonomy" id="1429867"/>
    <lineage>
        <taxon>Eukaryota</taxon>
        <taxon>Fungi</taxon>
        <taxon>Dikarya</taxon>
        <taxon>Ascomycota</taxon>
        <taxon>Pezizomycotina</taxon>
        <taxon>Eurotiomycetes</taxon>
        <taxon>Eurotiomycetidae</taxon>
        <taxon>Eurotiales</taxon>
        <taxon>Aspergillaceae</taxon>
        <taxon>Penicillium</taxon>
    </lineage>
</organism>
<sequence length="74" mass="8229">MLIWFLSFPGSPDLESHDVHQFSHSESSSQDADQGPKLSLQAARSRNTDAIDPLLALWHASWYCSYSAPATRVP</sequence>
<name>A0A0G4PTK2_PENC3</name>
<gene>
    <name evidence="2" type="ORF">PCAMFM013_S039g000052</name>
</gene>
<reference evidence="2 3" key="1">
    <citation type="journal article" date="2014" name="Nat. Commun.">
        <title>Multiple recent horizontal transfers of a large genomic region in cheese making fungi.</title>
        <authorList>
            <person name="Cheeseman K."/>
            <person name="Ropars J."/>
            <person name="Renault P."/>
            <person name="Dupont J."/>
            <person name="Gouzy J."/>
            <person name="Branca A."/>
            <person name="Abraham A.L."/>
            <person name="Ceppi M."/>
            <person name="Conseiller E."/>
            <person name="Debuchy R."/>
            <person name="Malagnac F."/>
            <person name="Goarin A."/>
            <person name="Silar P."/>
            <person name="Lacoste S."/>
            <person name="Sallet E."/>
            <person name="Bensimon A."/>
            <person name="Giraud T."/>
            <person name="Brygoo Y."/>
        </authorList>
    </citation>
    <scope>NUCLEOTIDE SEQUENCE [LARGE SCALE GENOMIC DNA]</scope>
    <source>
        <strain evidence="3">FM 013</strain>
    </source>
</reference>
<feature type="region of interest" description="Disordered" evidence="1">
    <location>
        <begin position="17"/>
        <end position="41"/>
    </location>
</feature>
<dbReference type="Proteomes" id="UP000053732">
    <property type="component" value="Unassembled WGS sequence"/>
</dbReference>
<keyword evidence="3" id="KW-1185">Reference proteome</keyword>
<evidence type="ECO:0000313" key="3">
    <source>
        <dbReference type="Proteomes" id="UP000053732"/>
    </source>
</evidence>